<comment type="caution">
    <text evidence="4">The sequence shown here is derived from an EMBL/GenBank/DDBJ whole genome shotgun (WGS) entry which is preliminary data.</text>
</comment>
<evidence type="ECO:0000313" key="5">
    <source>
        <dbReference type="Proteomes" id="UP000243518"/>
    </source>
</evidence>
<feature type="domain" description="Phospholipase/carboxylesterase/thioesterase" evidence="3">
    <location>
        <begin position="3"/>
        <end position="212"/>
    </location>
</feature>
<gene>
    <name evidence="4" type="ORF">SAMN05216586_10191</name>
</gene>
<name>A0AAQ1G3X2_9GAMM</name>
<dbReference type="AlphaFoldDB" id="A0AAQ1G3X2"/>
<keyword evidence="5" id="KW-1185">Reference proteome</keyword>
<accession>A0AAQ1G3X2</accession>
<proteinExistence type="inferred from homology"/>
<evidence type="ECO:0000256" key="2">
    <source>
        <dbReference type="ARBA" id="ARBA00022801"/>
    </source>
</evidence>
<reference evidence="4 5" key="1">
    <citation type="submission" date="2016-10" db="EMBL/GenBank/DDBJ databases">
        <authorList>
            <person name="Varghese N."/>
            <person name="Submissions S."/>
        </authorList>
    </citation>
    <scope>NUCLEOTIDE SEQUENCE [LARGE SCALE GENOMIC DNA]</scope>
    <source>
        <strain evidence="4 5">CECT 8317</strain>
    </source>
</reference>
<dbReference type="RefSeq" id="WP_088273217.1">
    <property type="nucleotide sequence ID" value="NZ_FNVE01000001.1"/>
</dbReference>
<dbReference type="InterPro" id="IPR029058">
    <property type="entry name" value="AB_hydrolase_fold"/>
</dbReference>
<dbReference type="Proteomes" id="UP000243518">
    <property type="component" value="Unassembled WGS sequence"/>
</dbReference>
<protein>
    <submittedName>
        <fullName evidence="4">Phospholipase/carboxylesterase</fullName>
    </submittedName>
</protein>
<dbReference type="PANTHER" id="PTHR10655:SF17">
    <property type="entry name" value="LYSOPHOSPHOLIPASE-LIKE PROTEIN 1"/>
    <property type="match status" value="1"/>
</dbReference>
<dbReference type="SUPFAM" id="SSF53474">
    <property type="entry name" value="alpha/beta-Hydrolases"/>
    <property type="match status" value="1"/>
</dbReference>
<dbReference type="InterPro" id="IPR003140">
    <property type="entry name" value="PLipase/COase/thioEstase"/>
</dbReference>
<organism evidence="4 5">
    <name type="scientific">Halopseudomonas aestusnigri</name>
    <dbReference type="NCBI Taxonomy" id="857252"/>
    <lineage>
        <taxon>Bacteria</taxon>
        <taxon>Pseudomonadati</taxon>
        <taxon>Pseudomonadota</taxon>
        <taxon>Gammaproteobacteria</taxon>
        <taxon>Pseudomonadales</taxon>
        <taxon>Pseudomonadaceae</taxon>
        <taxon>Halopseudomonas</taxon>
    </lineage>
</organism>
<dbReference type="PANTHER" id="PTHR10655">
    <property type="entry name" value="LYSOPHOSPHOLIPASE-RELATED"/>
    <property type="match status" value="1"/>
</dbReference>
<dbReference type="EMBL" id="FNVE01000001">
    <property type="protein sequence ID" value="SEF45276.1"/>
    <property type="molecule type" value="Genomic_DNA"/>
</dbReference>
<evidence type="ECO:0000259" key="3">
    <source>
        <dbReference type="Pfam" id="PF02230"/>
    </source>
</evidence>
<evidence type="ECO:0000256" key="1">
    <source>
        <dbReference type="ARBA" id="ARBA00006499"/>
    </source>
</evidence>
<sequence>MSPHIIEPATPATRSVIWLHGLGADCYDFVPVVEALQLPADHAIRFIFPQAPTRPVTINGGFPMPCWYDILGMSPARAINQSHLDEAVALVRQLIDEQCAQGIALENIILAGFSQGGAVVLCTAVSSELPLGGVMALSTYGPGLDLLLEQHPARQPLELFCAHGRFDDVLPLAMGREAHDLMQAAGHQTRWYEYPMAHEVCMDEIADIRRWLVERLGL</sequence>
<dbReference type="GO" id="GO:0016787">
    <property type="term" value="F:hydrolase activity"/>
    <property type="evidence" value="ECO:0007669"/>
    <property type="project" value="UniProtKB-KW"/>
</dbReference>
<dbReference type="Gene3D" id="3.40.50.1820">
    <property type="entry name" value="alpha/beta hydrolase"/>
    <property type="match status" value="1"/>
</dbReference>
<evidence type="ECO:0000313" key="4">
    <source>
        <dbReference type="EMBL" id="SEF45276.1"/>
    </source>
</evidence>
<comment type="similarity">
    <text evidence="1">Belongs to the AB hydrolase superfamily. AB hydrolase 2 family.</text>
</comment>
<dbReference type="InterPro" id="IPR050565">
    <property type="entry name" value="LYPA1-2/EST-like"/>
</dbReference>
<keyword evidence="2" id="KW-0378">Hydrolase</keyword>
<dbReference type="Pfam" id="PF02230">
    <property type="entry name" value="Abhydrolase_2"/>
    <property type="match status" value="1"/>
</dbReference>